<dbReference type="SUPFAM" id="SSF51126">
    <property type="entry name" value="Pectin lyase-like"/>
    <property type="match status" value="1"/>
</dbReference>
<dbReference type="AlphaFoldDB" id="A0A813P0G8"/>
<sequence length="595" mass="66252">MGTMELVCGWLVVILLLMKQSSIEGKKIFVSKYGAHPNDDLDDTAAIQLAINDAIKRGYTSEIVFGFGIYAISSTIVIENAINLTITGEGIDQTYLIAYNQVSIFFAENCQGLKFTSFSIDYNPLPFTAGYIANIGDTFLDVRVVSPHQTDVDRQAQAILRYDPDQKRPAFGQNTYEMYQTPPTDRNTTIVEPGVLRVPLSVQTQFRRGDPVVVRYAFRGHAIYGQDLTDISVQSITIYTSWGMGFVTLRSRRLRISNYHVLPRDGRWMSTIVDCLHFLDTREYLSITDSECHAMGDDGLNVHGVFFLVTNIIDAKTIIIQTKTSADPLNFAVGTNLEFSANQQPFVVHGSGQVASIAPTNSTDTRKITFTNPVNVTLNDWVCVADTPMLTIRNFTVANNRARGVLLETRNIDIRQSLFYRTSGPAVLIQPSMYWHEGPEAQNVSLVGNVYIENNEGIAQEKGVITILPDPVHLVPVINDIRIESSSFYLGLSSQGLLQSDNMNNLYLTHNYIATNLSTPIISICNSRNISAANNCVVNMQTKITEYYTFDQTSPCSMNLSSLIDLPPSAFNASFPPPAIIDKKFYSTFLTEKHK</sequence>
<evidence type="ECO:0000313" key="5">
    <source>
        <dbReference type="Proteomes" id="UP000663828"/>
    </source>
</evidence>
<dbReference type="EMBL" id="CAJNOJ010000004">
    <property type="protein sequence ID" value="CAF0741638.1"/>
    <property type="molecule type" value="Genomic_DNA"/>
</dbReference>
<evidence type="ECO:0000259" key="2">
    <source>
        <dbReference type="Pfam" id="PF12708"/>
    </source>
</evidence>
<dbReference type="Proteomes" id="UP000663828">
    <property type="component" value="Unassembled WGS sequence"/>
</dbReference>
<protein>
    <recommendedName>
        <fullName evidence="2">Rhamnogalacturonase A/B/Epimerase-like pectate lyase domain-containing protein</fullName>
    </recommendedName>
</protein>
<evidence type="ECO:0000313" key="3">
    <source>
        <dbReference type="EMBL" id="CAF0741638.1"/>
    </source>
</evidence>
<dbReference type="InterPro" id="IPR012334">
    <property type="entry name" value="Pectin_lyas_fold"/>
</dbReference>
<dbReference type="InterPro" id="IPR011050">
    <property type="entry name" value="Pectin_lyase_fold/virulence"/>
</dbReference>
<dbReference type="Pfam" id="PF12708">
    <property type="entry name" value="Pect-lyase_RHGA_epim"/>
    <property type="match status" value="1"/>
</dbReference>
<organism evidence="3 6">
    <name type="scientific">Adineta ricciae</name>
    <name type="common">Rotifer</name>
    <dbReference type="NCBI Taxonomy" id="249248"/>
    <lineage>
        <taxon>Eukaryota</taxon>
        <taxon>Metazoa</taxon>
        <taxon>Spiralia</taxon>
        <taxon>Gnathifera</taxon>
        <taxon>Rotifera</taxon>
        <taxon>Eurotatoria</taxon>
        <taxon>Bdelloidea</taxon>
        <taxon>Adinetida</taxon>
        <taxon>Adinetidae</taxon>
        <taxon>Adineta</taxon>
    </lineage>
</organism>
<evidence type="ECO:0000313" key="6">
    <source>
        <dbReference type="Proteomes" id="UP000663852"/>
    </source>
</evidence>
<feature type="domain" description="Rhamnogalacturonase A/B/Epimerase-like pectate lyase" evidence="2">
    <location>
        <begin position="30"/>
        <end position="101"/>
    </location>
</feature>
<keyword evidence="1" id="KW-0732">Signal</keyword>
<accession>A0A813P0G8</accession>
<dbReference type="EMBL" id="CAJNOR010000091">
    <property type="protein sequence ID" value="CAF0792900.1"/>
    <property type="molecule type" value="Genomic_DNA"/>
</dbReference>
<reference evidence="3" key="1">
    <citation type="submission" date="2021-02" db="EMBL/GenBank/DDBJ databases">
        <authorList>
            <person name="Nowell W R."/>
        </authorList>
    </citation>
    <scope>NUCLEOTIDE SEQUENCE</scope>
</reference>
<gene>
    <name evidence="3" type="ORF">EDS130_LOCUS1770</name>
    <name evidence="4" type="ORF">XAT740_LOCUS2575</name>
</gene>
<dbReference type="InterPro" id="IPR024535">
    <property type="entry name" value="RHGA/B-epi-like_pectate_lyase"/>
</dbReference>
<dbReference type="OrthoDB" id="10042865at2759"/>
<feature type="chain" id="PRO_5035597001" description="Rhamnogalacturonase A/B/Epimerase-like pectate lyase domain-containing protein" evidence="1">
    <location>
        <begin position="26"/>
        <end position="595"/>
    </location>
</feature>
<dbReference type="Gene3D" id="2.160.20.10">
    <property type="entry name" value="Single-stranded right-handed beta-helix, Pectin lyase-like"/>
    <property type="match status" value="2"/>
</dbReference>
<name>A0A813P0G8_ADIRI</name>
<dbReference type="Proteomes" id="UP000663852">
    <property type="component" value="Unassembled WGS sequence"/>
</dbReference>
<comment type="caution">
    <text evidence="3">The sequence shown here is derived from an EMBL/GenBank/DDBJ whole genome shotgun (WGS) entry which is preliminary data.</text>
</comment>
<keyword evidence="5" id="KW-1185">Reference proteome</keyword>
<feature type="signal peptide" evidence="1">
    <location>
        <begin position="1"/>
        <end position="25"/>
    </location>
</feature>
<evidence type="ECO:0000313" key="4">
    <source>
        <dbReference type="EMBL" id="CAF0792900.1"/>
    </source>
</evidence>
<evidence type="ECO:0000256" key="1">
    <source>
        <dbReference type="SAM" id="SignalP"/>
    </source>
</evidence>
<proteinExistence type="predicted"/>